<dbReference type="PROSITE" id="PS50082">
    <property type="entry name" value="WD_REPEATS_2"/>
    <property type="match status" value="6"/>
</dbReference>
<feature type="repeat" description="WD" evidence="3">
    <location>
        <begin position="65"/>
        <end position="96"/>
    </location>
</feature>
<evidence type="ECO:0000256" key="1">
    <source>
        <dbReference type="ARBA" id="ARBA00022574"/>
    </source>
</evidence>
<dbReference type="InterPro" id="IPR001680">
    <property type="entry name" value="WD40_rpt"/>
</dbReference>
<gene>
    <name evidence="7" type="ORF">COHA_002150</name>
</gene>
<name>A0AAD5DU10_9CHLO</name>
<feature type="repeat" description="WD" evidence="3">
    <location>
        <begin position="275"/>
        <end position="316"/>
    </location>
</feature>
<feature type="coiled-coil region" evidence="4">
    <location>
        <begin position="417"/>
        <end position="444"/>
    </location>
</feature>
<dbReference type="EMBL" id="JADXDR010000032">
    <property type="protein sequence ID" value="KAI7844352.1"/>
    <property type="molecule type" value="Genomic_DNA"/>
</dbReference>
<evidence type="ECO:0000256" key="3">
    <source>
        <dbReference type="PROSITE-ProRule" id="PRU00221"/>
    </source>
</evidence>
<dbReference type="InterPro" id="IPR056829">
    <property type="entry name" value="Beta-prop_TEP1_2nd"/>
</dbReference>
<comment type="caution">
    <text evidence="7">The sequence shown here is derived from an EMBL/GenBank/DDBJ whole genome shotgun (WGS) entry which is preliminary data.</text>
</comment>
<dbReference type="Pfam" id="PF25047">
    <property type="entry name" value="Beta-prop_TEP1_2nd"/>
    <property type="match status" value="1"/>
</dbReference>
<dbReference type="InterPro" id="IPR020472">
    <property type="entry name" value="WD40_PAC1"/>
</dbReference>
<keyword evidence="4" id="KW-0175">Coiled coil</keyword>
<evidence type="ECO:0000256" key="5">
    <source>
        <dbReference type="SAM" id="MobiDB-lite"/>
    </source>
</evidence>
<dbReference type="InterPro" id="IPR019775">
    <property type="entry name" value="WD40_repeat_CS"/>
</dbReference>
<protein>
    <recommendedName>
        <fullName evidence="6">TEP-1 second beta-propeller domain-containing protein</fullName>
    </recommendedName>
</protein>
<feature type="repeat" description="WD" evidence="3">
    <location>
        <begin position="107"/>
        <end position="148"/>
    </location>
</feature>
<dbReference type="SMART" id="SM00320">
    <property type="entry name" value="WD40"/>
    <property type="match status" value="7"/>
</dbReference>
<feature type="repeat" description="WD" evidence="3">
    <location>
        <begin position="191"/>
        <end position="232"/>
    </location>
</feature>
<organism evidence="7 8">
    <name type="scientific">Chlorella ohadii</name>
    <dbReference type="NCBI Taxonomy" id="2649997"/>
    <lineage>
        <taxon>Eukaryota</taxon>
        <taxon>Viridiplantae</taxon>
        <taxon>Chlorophyta</taxon>
        <taxon>core chlorophytes</taxon>
        <taxon>Trebouxiophyceae</taxon>
        <taxon>Chlorellales</taxon>
        <taxon>Chlorellaceae</taxon>
        <taxon>Chlorella clade</taxon>
        <taxon>Chlorella</taxon>
    </lineage>
</organism>
<feature type="domain" description="TEP-1 second beta-propeller" evidence="6">
    <location>
        <begin position="42"/>
        <end position="192"/>
    </location>
</feature>
<keyword evidence="2" id="KW-0677">Repeat</keyword>
<dbReference type="Gene3D" id="2.130.10.10">
    <property type="entry name" value="YVTN repeat-like/Quinoprotein amine dehydrogenase"/>
    <property type="match status" value="2"/>
</dbReference>
<dbReference type="InterPro" id="IPR050505">
    <property type="entry name" value="WDR55/POC1"/>
</dbReference>
<proteinExistence type="predicted"/>
<dbReference type="PANTHER" id="PTHR44019">
    <property type="entry name" value="WD REPEAT-CONTAINING PROTEIN 55"/>
    <property type="match status" value="1"/>
</dbReference>
<dbReference type="AlphaFoldDB" id="A0AAD5DU10"/>
<dbReference type="PROSITE" id="PS50294">
    <property type="entry name" value="WD_REPEATS_REGION"/>
    <property type="match status" value="6"/>
</dbReference>
<sequence>MEGDPALLRAFRGHRDGVTSVEFCGGGARPGTAAASPGEPRLVTGSLDGSVMVWHTQQHVRAFRYIGHGSAVNAVAYDANHNLVASASSDKTVRLWRPTAEGRSTVLKAHTAAVRCCAFAPSGRLLATASDDKSVKVWSVPQQSFLCSLTGHTNWVRSCGLSPDARLAVSGGDDHSVRVWDLETRATLHQFDEPEGSVHVTRFHPDGSCIATGGSDGTVKLWDLRAGRLVQYYEAHQGAVTGLSFHPSGSFLLSSSLDGTLKVLDLAEGTVFYTLHGHEGPALGVAFSATGVQFASAGADKSVLVWQTNFDAALATAVEGVAARCSGARGGDKAVAAKQQPAPWRPNGHRSCTAGPDASKAPGTRPKTAPAHQPAAGSDSIAAVRPSCRQLQDGSHAAFESASLNGGELPSGVADVLQTLVTSLDALTQTVAAMEERLTIQEDRGRRMELALAQLHAERQHMQQAAAPAAVQLAVDVETAAEVLPAVQRAAAAGEGLV</sequence>
<evidence type="ECO:0000256" key="2">
    <source>
        <dbReference type="ARBA" id="ARBA00022737"/>
    </source>
</evidence>
<dbReference type="Pfam" id="PF00400">
    <property type="entry name" value="WD40"/>
    <property type="match status" value="2"/>
</dbReference>
<evidence type="ECO:0000313" key="7">
    <source>
        <dbReference type="EMBL" id="KAI7844352.1"/>
    </source>
</evidence>
<dbReference type="Proteomes" id="UP001205105">
    <property type="component" value="Unassembled WGS sequence"/>
</dbReference>
<accession>A0AAD5DU10</accession>
<dbReference type="PANTHER" id="PTHR44019:SF8">
    <property type="entry name" value="POC1 CENTRIOLAR PROTEIN HOMOLOG"/>
    <property type="match status" value="1"/>
</dbReference>
<reference evidence="7" key="1">
    <citation type="submission" date="2020-11" db="EMBL/GenBank/DDBJ databases">
        <title>Chlorella ohadii genome sequencing and assembly.</title>
        <authorList>
            <person name="Murik O."/>
            <person name="Treves H."/>
            <person name="Kedem I."/>
            <person name="Shotland Y."/>
            <person name="Kaplan A."/>
        </authorList>
    </citation>
    <scope>NUCLEOTIDE SEQUENCE</scope>
    <source>
        <strain evidence="7">1</strain>
    </source>
</reference>
<feature type="region of interest" description="Disordered" evidence="5">
    <location>
        <begin position="334"/>
        <end position="380"/>
    </location>
</feature>
<evidence type="ECO:0000313" key="8">
    <source>
        <dbReference type="Proteomes" id="UP001205105"/>
    </source>
</evidence>
<dbReference type="SUPFAM" id="SSF50978">
    <property type="entry name" value="WD40 repeat-like"/>
    <property type="match status" value="1"/>
</dbReference>
<dbReference type="InterPro" id="IPR036322">
    <property type="entry name" value="WD40_repeat_dom_sf"/>
</dbReference>
<dbReference type="PRINTS" id="PR00320">
    <property type="entry name" value="GPROTEINBRPT"/>
</dbReference>
<evidence type="ECO:0000259" key="6">
    <source>
        <dbReference type="Pfam" id="PF25047"/>
    </source>
</evidence>
<keyword evidence="8" id="KW-1185">Reference proteome</keyword>
<evidence type="ECO:0000256" key="4">
    <source>
        <dbReference type="SAM" id="Coils"/>
    </source>
</evidence>
<feature type="repeat" description="WD" evidence="3">
    <location>
        <begin position="149"/>
        <end position="190"/>
    </location>
</feature>
<keyword evidence="1 3" id="KW-0853">WD repeat</keyword>
<dbReference type="InterPro" id="IPR015943">
    <property type="entry name" value="WD40/YVTN_repeat-like_dom_sf"/>
</dbReference>
<feature type="repeat" description="WD" evidence="3">
    <location>
        <begin position="233"/>
        <end position="274"/>
    </location>
</feature>
<dbReference type="PROSITE" id="PS00678">
    <property type="entry name" value="WD_REPEATS_1"/>
    <property type="match status" value="2"/>
</dbReference>
<dbReference type="CDD" id="cd00200">
    <property type="entry name" value="WD40"/>
    <property type="match status" value="1"/>
</dbReference>